<name>A0AAJ0HF76_9PEZI</name>
<keyword evidence="3" id="KW-1185">Reference proteome</keyword>
<reference evidence="2" key="2">
    <citation type="submission" date="2023-06" db="EMBL/GenBank/DDBJ databases">
        <authorList>
            <consortium name="Lawrence Berkeley National Laboratory"/>
            <person name="Haridas S."/>
            <person name="Hensen N."/>
            <person name="Bonometti L."/>
            <person name="Westerberg I."/>
            <person name="Brannstrom I.O."/>
            <person name="Guillou S."/>
            <person name="Cros-Aarteil S."/>
            <person name="Calhoun S."/>
            <person name="Kuo A."/>
            <person name="Mondo S."/>
            <person name="Pangilinan J."/>
            <person name="Riley R."/>
            <person name="Labutti K."/>
            <person name="Andreopoulos B."/>
            <person name="Lipzen A."/>
            <person name="Chen C."/>
            <person name="Yanf M."/>
            <person name="Daum C."/>
            <person name="Ng V."/>
            <person name="Clum A."/>
            <person name="Steindorff A."/>
            <person name="Ohm R."/>
            <person name="Martin F."/>
            <person name="Silar P."/>
            <person name="Natvig D."/>
            <person name="Lalanne C."/>
            <person name="Gautier V."/>
            <person name="Ament-Velasquez S.L."/>
            <person name="Kruys A."/>
            <person name="Hutchinson M.I."/>
            <person name="Powell A.J."/>
            <person name="Barry K."/>
            <person name="Miller A.N."/>
            <person name="Grigoriev I.V."/>
            <person name="Debuchy R."/>
            <person name="Gladieux P."/>
            <person name="Thoren M.H."/>
            <person name="Johannesson H."/>
        </authorList>
    </citation>
    <scope>NUCLEOTIDE SEQUENCE</scope>
    <source>
        <strain evidence="2">CBS 955.72</strain>
    </source>
</reference>
<proteinExistence type="predicted"/>
<comment type="caution">
    <text evidence="2">The sequence shown here is derived from an EMBL/GenBank/DDBJ whole genome shotgun (WGS) entry which is preliminary data.</text>
</comment>
<reference evidence="2" key="1">
    <citation type="journal article" date="2023" name="Mol. Phylogenet. Evol.">
        <title>Genome-scale phylogeny and comparative genomics of the fungal order Sordariales.</title>
        <authorList>
            <person name="Hensen N."/>
            <person name="Bonometti L."/>
            <person name="Westerberg I."/>
            <person name="Brannstrom I.O."/>
            <person name="Guillou S."/>
            <person name="Cros-Aarteil S."/>
            <person name="Calhoun S."/>
            <person name="Haridas S."/>
            <person name="Kuo A."/>
            <person name="Mondo S."/>
            <person name="Pangilinan J."/>
            <person name="Riley R."/>
            <person name="LaButti K."/>
            <person name="Andreopoulos B."/>
            <person name="Lipzen A."/>
            <person name="Chen C."/>
            <person name="Yan M."/>
            <person name="Daum C."/>
            <person name="Ng V."/>
            <person name="Clum A."/>
            <person name="Steindorff A."/>
            <person name="Ohm R.A."/>
            <person name="Martin F."/>
            <person name="Silar P."/>
            <person name="Natvig D.O."/>
            <person name="Lalanne C."/>
            <person name="Gautier V."/>
            <person name="Ament-Velasquez S.L."/>
            <person name="Kruys A."/>
            <person name="Hutchinson M.I."/>
            <person name="Powell A.J."/>
            <person name="Barry K."/>
            <person name="Miller A.N."/>
            <person name="Grigoriev I.V."/>
            <person name="Debuchy R."/>
            <person name="Gladieux P."/>
            <person name="Hiltunen Thoren M."/>
            <person name="Johannesson H."/>
        </authorList>
    </citation>
    <scope>NUCLEOTIDE SEQUENCE</scope>
    <source>
        <strain evidence="2">CBS 955.72</strain>
    </source>
</reference>
<feature type="signal peptide" evidence="1">
    <location>
        <begin position="1"/>
        <end position="19"/>
    </location>
</feature>
<evidence type="ECO:0000313" key="2">
    <source>
        <dbReference type="EMBL" id="KAK3349551.1"/>
    </source>
</evidence>
<keyword evidence="1" id="KW-0732">Signal</keyword>
<sequence>MRLTSSAAVLSALSPYSVSWLAVSASLPMPYWETQQAGRRADARRIRNSDDTGSGSIALRSWTGAKSRSNSFAWRRMGATAWYNASFCATGA</sequence>
<gene>
    <name evidence="2" type="ORF">B0T25DRAFT_548395</name>
</gene>
<protein>
    <recommendedName>
        <fullName evidence="4">Secreted protein</fullName>
    </recommendedName>
</protein>
<organism evidence="2 3">
    <name type="scientific">Lasiosphaeria hispida</name>
    <dbReference type="NCBI Taxonomy" id="260671"/>
    <lineage>
        <taxon>Eukaryota</taxon>
        <taxon>Fungi</taxon>
        <taxon>Dikarya</taxon>
        <taxon>Ascomycota</taxon>
        <taxon>Pezizomycotina</taxon>
        <taxon>Sordariomycetes</taxon>
        <taxon>Sordariomycetidae</taxon>
        <taxon>Sordariales</taxon>
        <taxon>Lasiosphaeriaceae</taxon>
        <taxon>Lasiosphaeria</taxon>
    </lineage>
</organism>
<dbReference type="AlphaFoldDB" id="A0AAJ0HF76"/>
<feature type="chain" id="PRO_5042474164" description="Secreted protein" evidence="1">
    <location>
        <begin position="20"/>
        <end position="92"/>
    </location>
</feature>
<evidence type="ECO:0008006" key="4">
    <source>
        <dbReference type="Google" id="ProtNLM"/>
    </source>
</evidence>
<evidence type="ECO:0000256" key="1">
    <source>
        <dbReference type="SAM" id="SignalP"/>
    </source>
</evidence>
<dbReference type="EMBL" id="JAUIQD010000005">
    <property type="protein sequence ID" value="KAK3349551.1"/>
    <property type="molecule type" value="Genomic_DNA"/>
</dbReference>
<evidence type="ECO:0000313" key="3">
    <source>
        <dbReference type="Proteomes" id="UP001275084"/>
    </source>
</evidence>
<dbReference type="Proteomes" id="UP001275084">
    <property type="component" value="Unassembled WGS sequence"/>
</dbReference>
<accession>A0AAJ0HF76</accession>